<dbReference type="PROSITE" id="PS51257">
    <property type="entry name" value="PROKAR_LIPOPROTEIN"/>
    <property type="match status" value="1"/>
</dbReference>
<evidence type="ECO:0000313" key="5">
    <source>
        <dbReference type="EMBL" id="AKT37424.1"/>
    </source>
</evidence>
<dbReference type="RefSeq" id="WP_156338335.1">
    <property type="nucleotide sequence ID" value="NZ_CP012159.1"/>
</dbReference>
<dbReference type="KEGG" id="ccro:CMC5_015650"/>
<dbReference type="Proteomes" id="UP000067626">
    <property type="component" value="Chromosome"/>
</dbReference>
<feature type="domain" description="OmpA-like" evidence="4">
    <location>
        <begin position="179"/>
        <end position="300"/>
    </location>
</feature>
<sequence>MKSCLRRVSVILPLLGLLATGCVSAERYDKAMEEFQRVQTESRQRGTEIEGQKAQLARAAADLQARDEELKARDEELRAREVRLQEGATVQADLLRRLDEAALLNAEMSERLRKAGKNVQELAGERGTLAAALAETRGKLEELARQQAAADARAAEFRELEARLKRMVDAGQLRVTNRDGRMIIELSNDVLFDSAKTELKPAGKAALVEVARVLSTMGGRRFQVAGHTDNVKMQGARFASNWELSTARAVEVVKLLVESGMKAATLSAAGYGEFSPVTSNDTAENRAKNRRIEIVLVPDLAEMVKAPEPKAK</sequence>
<dbReference type="InterPro" id="IPR036737">
    <property type="entry name" value="OmpA-like_sf"/>
</dbReference>
<organism evidence="5 6">
    <name type="scientific">Chondromyces crocatus</name>
    <dbReference type="NCBI Taxonomy" id="52"/>
    <lineage>
        <taxon>Bacteria</taxon>
        <taxon>Pseudomonadati</taxon>
        <taxon>Myxococcota</taxon>
        <taxon>Polyangia</taxon>
        <taxon>Polyangiales</taxon>
        <taxon>Polyangiaceae</taxon>
        <taxon>Chondromyces</taxon>
    </lineage>
</organism>
<gene>
    <name evidence="5" type="ORF">CMC5_015650</name>
</gene>
<reference evidence="5 6" key="1">
    <citation type="submission" date="2015-07" db="EMBL/GenBank/DDBJ databases">
        <title>Genome analysis of myxobacterium Chondromyces crocatus Cm c5 reveals a high potential for natural compound synthesis and the genetic basis for the loss of fruiting body formation.</title>
        <authorList>
            <person name="Zaburannyi N."/>
            <person name="Bunk B."/>
            <person name="Maier J."/>
            <person name="Overmann J."/>
            <person name="Mueller R."/>
        </authorList>
    </citation>
    <scope>NUCLEOTIDE SEQUENCE [LARGE SCALE GENOMIC DNA]</scope>
    <source>
        <strain evidence="5 6">Cm c5</strain>
    </source>
</reference>
<dbReference type="OrthoDB" id="9783110at2"/>
<proteinExistence type="predicted"/>
<keyword evidence="1" id="KW-0472">Membrane</keyword>
<dbReference type="SUPFAM" id="SSF103088">
    <property type="entry name" value="OmpA-like"/>
    <property type="match status" value="1"/>
</dbReference>
<evidence type="ECO:0000313" key="6">
    <source>
        <dbReference type="Proteomes" id="UP000067626"/>
    </source>
</evidence>
<dbReference type="EMBL" id="CP012159">
    <property type="protein sequence ID" value="AKT37424.1"/>
    <property type="molecule type" value="Genomic_DNA"/>
</dbReference>
<evidence type="ECO:0000256" key="1">
    <source>
        <dbReference type="PROSITE-ProRule" id="PRU00473"/>
    </source>
</evidence>
<dbReference type="Pfam" id="PF00691">
    <property type="entry name" value="OmpA"/>
    <property type="match status" value="1"/>
</dbReference>
<dbReference type="PATRIC" id="fig|52.7.peg.1671"/>
<name>A0A0K1E994_CHOCO</name>
<dbReference type="InterPro" id="IPR050330">
    <property type="entry name" value="Bact_OuterMem_StrucFunc"/>
</dbReference>
<evidence type="ECO:0000259" key="4">
    <source>
        <dbReference type="PROSITE" id="PS51123"/>
    </source>
</evidence>
<feature type="coiled-coil region" evidence="2">
    <location>
        <begin position="105"/>
        <end position="160"/>
    </location>
</feature>
<dbReference type="PROSITE" id="PS51123">
    <property type="entry name" value="OMPA_2"/>
    <property type="match status" value="1"/>
</dbReference>
<dbReference type="Gene3D" id="3.30.1330.60">
    <property type="entry name" value="OmpA-like domain"/>
    <property type="match status" value="1"/>
</dbReference>
<dbReference type="InterPro" id="IPR006665">
    <property type="entry name" value="OmpA-like"/>
</dbReference>
<feature type="coiled-coil region" evidence="2">
    <location>
        <begin position="53"/>
        <end position="80"/>
    </location>
</feature>
<dbReference type="AlphaFoldDB" id="A0A0K1E994"/>
<keyword evidence="2" id="KW-0175">Coiled coil</keyword>
<keyword evidence="6" id="KW-1185">Reference proteome</keyword>
<evidence type="ECO:0000256" key="3">
    <source>
        <dbReference type="SAM" id="SignalP"/>
    </source>
</evidence>
<accession>A0A0K1E994</accession>
<protein>
    <recommendedName>
        <fullName evidence="4">OmpA-like domain-containing protein</fullName>
    </recommendedName>
</protein>
<keyword evidence="3" id="KW-0732">Signal</keyword>
<dbReference type="CDD" id="cd07185">
    <property type="entry name" value="OmpA_C-like"/>
    <property type="match status" value="1"/>
</dbReference>
<dbReference type="PANTHER" id="PTHR30329">
    <property type="entry name" value="STATOR ELEMENT OF FLAGELLAR MOTOR COMPLEX"/>
    <property type="match status" value="1"/>
</dbReference>
<dbReference type="PANTHER" id="PTHR30329:SF21">
    <property type="entry name" value="LIPOPROTEIN YIAD-RELATED"/>
    <property type="match status" value="1"/>
</dbReference>
<feature type="signal peptide" evidence="3">
    <location>
        <begin position="1"/>
        <end position="25"/>
    </location>
</feature>
<feature type="chain" id="PRO_5005459078" description="OmpA-like domain-containing protein" evidence="3">
    <location>
        <begin position="26"/>
        <end position="312"/>
    </location>
</feature>
<dbReference type="GO" id="GO:0016020">
    <property type="term" value="C:membrane"/>
    <property type="evidence" value="ECO:0007669"/>
    <property type="project" value="UniProtKB-UniRule"/>
</dbReference>
<evidence type="ECO:0000256" key="2">
    <source>
        <dbReference type="SAM" id="Coils"/>
    </source>
</evidence>
<dbReference type="STRING" id="52.CMC5_015650"/>